<dbReference type="InParanoid" id="A0A1V8TPP2"/>
<feature type="region of interest" description="Disordered" evidence="1">
    <location>
        <begin position="247"/>
        <end position="301"/>
    </location>
</feature>
<comment type="caution">
    <text evidence="2">The sequence shown here is derived from an EMBL/GenBank/DDBJ whole genome shotgun (WGS) entry which is preliminary data.</text>
</comment>
<keyword evidence="3" id="KW-1185">Reference proteome</keyword>
<sequence length="368" mass="39204">MELRVTLLLLAFLGFNAGTLLGFSLPGALTLALIACSPPIVPGLLTLPSLVCGAITGLPLRLLLCLVPAGHSHGIYRTDLRCIPVVRSCVAIPGLATRIALQECYEPYLCAHKAIKIGNVRRSGYFGLSRLVVPRPPPVLAPAPVLRRVATQATTSSVAASWLPPSFDLVLPSAPTTRLVPRVEPVRGARVAKRCTAGAQSGWSPTKTTISLSVSPREGTLPSLAPPLLWVGERDGDVEMEDVVRPEEMEASLEWLGLGRDGDEDDGEGREGQEMDLSADEGVPTHQPHQSTDDEDSDDDNAKLSAQIDEETAAQPATQGNLIPQEEDLSERLICRDCGDDPPNIEDNGSEVTCKSCGLVLAASNYMP</sequence>
<accession>A0A1V8TPP2</accession>
<dbReference type="Proteomes" id="UP000192596">
    <property type="component" value="Unassembled WGS sequence"/>
</dbReference>
<dbReference type="EMBL" id="NAJO01000003">
    <property type="protein sequence ID" value="OQO13315.1"/>
    <property type="molecule type" value="Genomic_DNA"/>
</dbReference>
<name>A0A1V8TPP2_9PEZI</name>
<protein>
    <recommendedName>
        <fullName evidence="4">TFIIB-type domain-containing protein</fullName>
    </recommendedName>
</protein>
<proteinExistence type="predicted"/>
<feature type="compositionally biased region" description="Polar residues" evidence="1">
    <location>
        <begin position="198"/>
        <end position="214"/>
    </location>
</feature>
<dbReference type="AlphaFoldDB" id="A0A1V8TPP2"/>
<reference evidence="3" key="1">
    <citation type="submission" date="2017-03" db="EMBL/GenBank/DDBJ databases">
        <title>Genomes of endolithic fungi from Antarctica.</title>
        <authorList>
            <person name="Coleine C."/>
            <person name="Masonjones S."/>
            <person name="Stajich J.E."/>
        </authorList>
    </citation>
    <scope>NUCLEOTIDE SEQUENCE [LARGE SCALE GENOMIC DNA]</scope>
    <source>
        <strain evidence="3">CCFEE 5527</strain>
    </source>
</reference>
<evidence type="ECO:0000256" key="1">
    <source>
        <dbReference type="SAM" id="MobiDB-lite"/>
    </source>
</evidence>
<dbReference type="SUPFAM" id="SSF57783">
    <property type="entry name" value="Zinc beta-ribbon"/>
    <property type="match status" value="1"/>
</dbReference>
<feature type="region of interest" description="Disordered" evidence="1">
    <location>
        <begin position="196"/>
        <end position="218"/>
    </location>
</feature>
<evidence type="ECO:0000313" key="2">
    <source>
        <dbReference type="EMBL" id="OQO13315.1"/>
    </source>
</evidence>
<evidence type="ECO:0000313" key="3">
    <source>
        <dbReference type="Proteomes" id="UP000192596"/>
    </source>
</evidence>
<evidence type="ECO:0008006" key="4">
    <source>
        <dbReference type="Google" id="ProtNLM"/>
    </source>
</evidence>
<organism evidence="2 3">
    <name type="scientific">Cryoendolithus antarcticus</name>
    <dbReference type="NCBI Taxonomy" id="1507870"/>
    <lineage>
        <taxon>Eukaryota</taxon>
        <taxon>Fungi</taxon>
        <taxon>Dikarya</taxon>
        <taxon>Ascomycota</taxon>
        <taxon>Pezizomycotina</taxon>
        <taxon>Dothideomycetes</taxon>
        <taxon>Dothideomycetidae</taxon>
        <taxon>Cladosporiales</taxon>
        <taxon>Cladosporiaceae</taxon>
        <taxon>Cryoendolithus</taxon>
    </lineage>
</organism>
<gene>
    <name evidence="2" type="ORF">B0A48_01543</name>
</gene>
<dbReference type="OrthoDB" id="25790at2759"/>